<dbReference type="InterPro" id="IPR027417">
    <property type="entry name" value="P-loop_NTPase"/>
</dbReference>
<dbReference type="InterPro" id="IPR058037">
    <property type="entry name" value="BREX_BrxC_helical"/>
</dbReference>
<dbReference type="NCBIfam" id="NF033441">
    <property type="entry name" value="BREX_BrxC"/>
    <property type="match status" value="1"/>
</dbReference>
<dbReference type="SUPFAM" id="SSF52540">
    <property type="entry name" value="P-loop containing nucleoside triphosphate hydrolases"/>
    <property type="match status" value="1"/>
</dbReference>
<dbReference type="InterPro" id="IPR058038">
    <property type="entry name" value="BREX_BrxC_wHTH"/>
</dbReference>
<evidence type="ECO:0000313" key="4">
    <source>
        <dbReference type="EMBL" id="MFC7581720.1"/>
    </source>
</evidence>
<dbReference type="InterPro" id="IPR058036">
    <property type="entry name" value="BREX_BrxC_4th"/>
</dbReference>
<feature type="domain" description="Probable ATP-binding protein BrxC 4th six-stranded beta-sheet" evidence="3">
    <location>
        <begin position="570"/>
        <end position="740"/>
    </location>
</feature>
<dbReference type="Pfam" id="PF25791">
    <property type="entry name" value="WHD_BREX_BrxC"/>
    <property type="match status" value="1"/>
</dbReference>
<dbReference type="Proteomes" id="UP001596527">
    <property type="component" value="Unassembled WGS sequence"/>
</dbReference>
<dbReference type="EMBL" id="JBHTEF010000001">
    <property type="protein sequence ID" value="MFC7581720.1"/>
    <property type="molecule type" value="Genomic_DNA"/>
</dbReference>
<evidence type="ECO:0000313" key="5">
    <source>
        <dbReference type="Proteomes" id="UP001596527"/>
    </source>
</evidence>
<evidence type="ECO:0000259" key="3">
    <source>
        <dbReference type="Pfam" id="PF25796"/>
    </source>
</evidence>
<accession>A0ABW2SPA1</accession>
<keyword evidence="5" id="KW-1185">Reference proteome</keyword>
<reference evidence="5" key="1">
    <citation type="journal article" date="2019" name="Int. J. Syst. Evol. Microbiol.">
        <title>The Global Catalogue of Microorganisms (GCM) 10K type strain sequencing project: providing services to taxonomists for standard genome sequencing and annotation.</title>
        <authorList>
            <consortium name="The Broad Institute Genomics Platform"/>
            <consortium name="The Broad Institute Genome Sequencing Center for Infectious Disease"/>
            <person name="Wu L."/>
            <person name="Ma J."/>
        </authorList>
    </citation>
    <scope>NUCLEOTIDE SEQUENCE [LARGE SCALE GENOMIC DNA]</scope>
    <source>
        <strain evidence="5">CCUG 56698</strain>
    </source>
</reference>
<feature type="domain" description="Probable ATP-binding protein BrxC alpha-helical" evidence="2">
    <location>
        <begin position="874"/>
        <end position="997"/>
    </location>
</feature>
<evidence type="ECO:0000259" key="2">
    <source>
        <dbReference type="Pfam" id="PF25792"/>
    </source>
</evidence>
<feature type="domain" description="Probable ATP-binding protein BrxC winged helix-turn-helix" evidence="1">
    <location>
        <begin position="753"/>
        <end position="847"/>
    </location>
</feature>
<dbReference type="Pfam" id="PF25792">
    <property type="entry name" value="BREX_BrxC_helical"/>
    <property type="match status" value="1"/>
</dbReference>
<proteinExistence type="predicted"/>
<dbReference type="Pfam" id="PF25796">
    <property type="entry name" value="BREX_BrxC_4th"/>
    <property type="match status" value="1"/>
</dbReference>
<gene>
    <name evidence="4" type="primary">brxC</name>
    <name evidence="4" type="ORF">ACFQWG_10990</name>
</gene>
<organism evidence="4 5">
    <name type="scientific">Schaalia naturae</name>
    <dbReference type="NCBI Taxonomy" id="635203"/>
    <lineage>
        <taxon>Bacteria</taxon>
        <taxon>Bacillati</taxon>
        <taxon>Actinomycetota</taxon>
        <taxon>Actinomycetes</taxon>
        <taxon>Actinomycetales</taxon>
        <taxon>Actinomycetaceae</taxon>
        <taxon>Schaalia</taxon>
    </lineage>
</organism>
<comment type="caution">
    <text evidence="4">The sequence shown here is derived from an EMBL/GenBank/DDBJ whole genome shotgun (WGS) entry which is preliminary data.</text>
</comment>
<name>A0ABW2SPA1_9ACTO</name>
<dbReference type="InterPro" id="IPR047679">
    <property type="entry name" value="BREX_BrxC"/>
</dbReference>
<dbReference type="RefSeq" id="WP_380975259.1">
    <property type="nucleotide sequence ID" value="NZ_JBHTEF010000001.1"/>
</dbReference>
<protein>
    <submittedName>
        <fullName evidence="4">BREX system P-loop protein BrxC</fullName>
    </submittedName>
</protein>
<evidence type="ECO:0000259" key="1">
    <source>
        <dbReference type="Pfam" id="PF25791"/>
    </source>
</evidence>
<sequence length="1188" mass="132309">MRTHAPTVIHDLFTKDIARPIEGVVKADDSAHVAEEVAEYVLTNEVASALSALLETYAEPVYGSGNGVWISGWFGSGKSHLLKMLAHLLGQVPGQSGVSRAWVVDQFAAKARSVDDGLLAGVLARVGQIPATALLFNIDAKAPVIDRSREDALLRVFVRVFDEARGYYGESPAVARLERDLDDHGLLGRFREAFHERTGTAWETGREQTVFVGPDITAAWEEVTGQRTEEDILARYERTYSLSIEDFANEVARWLAAQPADHRLVFLVDEVGQFIGSNTQRMLNLQSVVEQLNTKCRGRAWVCVTSQEDMEAVIGDRTKSQSYDFSKIQARFATRVNLSSRDVTEVIERRLLDKNAAARSALGRLYDVEKPRFRTLLEFPDTGPVNTVYRDAEEFIALYPFVPSQFSLFPDALIGLSKNNAFEGRHASVGERSLLSVVQEVGKEIADAPVGALVPFDRMYAGIRTSVKSQAARNIVRAEQDLPQCRERETAIRLLRALFLVKWVQGFDTTPRNLTVLLTDSFDQDTRAMSAQVQAALGLLEAHTLVQRSGDQYSYLTNEEEDIERAIRDIDVTSDEISRQLAEIITTEVIRTRTYRDPGTGRDFKYVVELDGVTRSTGQEPLAVHYISKAIGLDRGTVLAQSFDRNELRVLLAEDPRLYADLRRHVQTARYLRLVTGEDASESRQFFIQQKRRSHDALRRDLTTRVARAISEAELVIHGATIEVPASDPPTRIDQGLAQLVDRVYTQLQLIGAHQYTEKDLRTVLATDPTLVDRSSDTLQSPADEVAAHVASERRQATRVTVATLVAHFDQPPYGWPLLATVCALARLLAAGRVRLESAGRPVSRTEVAGLLLNRDQRVTTQVLEVQQVDPARVQRLRSFATRFFTSSGSDLPGDARDLAERVRELLDASVASWTVARRTGTDRYPFLVELDQPIRSLGEIAGRTASWYLEEFAADQAQDLLADKEDHVDPILGFLHDESRCAIYDDARRLLHENRESLEFLPDNEPVADLRTRLADPNIVRGRGIARLKESTEALRTILDRAVQFERDAVLATIDAVWDSVQTMEQSSSATDAGRAKASERVEHWRSQVAASASIPALRQLRSEVDEGGLALLIGVLETRRAPSPVVPVPSRPGPQPVVRPAPIVAIRDLPIPRRRLLATTQDADAYVEELRGVLHEAIEQGRRVSL</sequence>